<evidence type="ECO:0000256" key="2">
    <source>
        <dbReference type="ARBA" id="ARBA00023125"/>
    </source>
</evidence>
<evidence type="ECO:0000313" key="6">
    <source>
        <dbReference type="EMBL" id="MDR6804647.1"/>
    </source>
</evidence>
<dbReference type="InterPro" id="IPR011075">
    <property type="entry name" value="TetR_C"/>
</dbReference>
<dbReference type="Gene3D" id="1.10.10.60">
    <property type="entry name" value="Homeodomain-like"/>
    <property type="match status" value="1"/>
</dbReference>
<dbReference type="Proteomes" id="UP001264980">
    <property type="component" value="Unassembled WGS sequence"/>
</dbReference>
<keyword evidence="3" id="KW-0804">Transcription</keyword>
<dbReference type="SUPFAM" id="SSF46689">
    <property type="entry name" value="Homeodomain-like"/>
    <property type="match status" value="1"/>
</dbReference>
<evidence type="ECO:0000256" key="4">
    <source>
        <dbReference type="PROSITE-ProRule" id="PRU00335"/>
    </source>
</evidence>
<reference evidence="6 7" key="1">
    <citation type="submission" date="2023-07" db="EMBL/GenBank/DDBJ databases">
        <title>Sorghum-associated microbial communities from plants grown in Nebraska, USA.</title>
        <authorList>
            <person name="Schachtman D."/>
        </authorList>
    </citation>
    <scope>NUCLEOTIDE SEQUENCE [LARGE SCALE GENOMIC DNA]</scope>
    <source>
        <strain evidence="6 7">BE57</strain>
    </source>
</reference>
<dbReference type="PROSITE" id="PS50977">
    <property type="entry name" value="HTH_TETR_2"/>
    <property type="match status" value="1"/>
</dbReference>
<dbReference type="PANTHER" id="PTHR47506:SF1">
    <property type="entry name" value="HTH-TYPE TRANSCRIPTIONAL REGULATOR YJDC"/>
    <property type="match status" value="1"/>
</dbReference>
<accession>A0ABU1QUI4</accession>
<keyword evidence="7" id="KW-1185">Reference proteome</keyword>
<keyword evidence="1" id="KW-0805">Transcription regulation</keyword>
<name>A0ABU1QUI4_9BACT</name>
<proteinExistence type="predicted"/>
<gene>
    <name evidence="6" type="ORF">J2W84_001693</name>
</gene>
<feature type="domain" description="HTH tetR-type" evidence="5">
    <location>
        <begin position="6"/>
        <end position="66"/>
    </location>
</feature>
<keyword evidence="2 4" id="KW-0238">DNA-binding</keyword>
<dbReference type="SUPFAM" id="SSF48498">
    <property type="entry name" value="Tetracyclin repressor-like, C-terminal domain"/>
    <property type="match status" value="1"/>
</dbReference>
<evidence type="ECO:0000313" key="7">
    <source>
        <dbReference type="Proteomes" id="UP001264980"/>
    </source>
</evidence>
<organism evidence="6 7">
    <name type="scientific">Dyadobacter fermentans</name>
    <dbReference type="NCBI Taxonomy" id="94254"/>
    <lineage>
        <taxon>Bacteria</taxon>
        <taxon>Pseudomonadati</taxon>
        <taxon>Bacteroidota</taxon>
        <taxon>Cytophagia</taxon>
        <taxon>Cytophagales</taxon>
        <taxon>Spirosomataceae</taxon>
        <taxon>Dyadobacter</taxon>
    </lineage>
</organism>
<evidence type="ECO:0000259" key="5">
    <source>
        <dbReference type="PROSITE" id="PS50977"/>
    </source>
</evidence>
<comment type="caution">
    <text evidence="6">The sequence shown here is derived from an EMBL/GenBank/DDBJ whole genome shotgun (WGS) entry which is preliminary data.</text>
</comment>
<evidence type="ECO:0000256" key="1">
    <source>
        <dbReference type="ARBA" id="ARBA00023015"/>
    </source>
</evidence>
<evidence type="ECO:0000256" key="3">
    <source>
        <dbReference type="ARBA" id="ARBA00023163"/>
    </source>
</evidence>
<dbReference type="Pfam" id="PF16925">
    <property type="entry name" value="TetR_C_13"/>
    <property type="match status" value="1"/>
</dbReference>
<sequence>MARTVEFDQHQAIEKALDVFWRKGYNGTSMRDLTDAMQINSSSLYNTLGDKHQLFVQCIKHYTKRRRALLEERAKAFDSPLKALESFINDVADVVIKDAQGCFAIKTAFEVSPEDKAIQALLKDDNDFTHTFLYTLIREAVEQGAMNEDTDPDLLADYIISTYTGWYELYILHKDPAKIKQLAAFMVRQLLR</sequence>
<protein>
    <submittedName>
        <fullName evidence="6">TetR/AcrR family transcriptional repressor of nem operon</fullName>
    </submittedName>
</protein>
<dbReference type="InterPro" id="IPR001647">
    <property type="entry name" value="HTH_TetR"/>
</dbReference>
<dbReference type="PANTHER" id="PTHR47506">
    <property type="entry name" value="TRANSCRIPTIONAL REGULATORY PROTEIN"/>
    <property type="match status" value="1"/>
</dbReference>
<dbReference type="Gene3D" id="1.10.357.10">
    <property type="entry name" value="Tetracycline Repressor, domain 2"/>
    <property type="match status" value="1"/>
</dbReference>
<dbReference type="Pfam" id="PF00440">
    <property type="entry name" value="TetR_N"/>
    <property type="match status" value="1"/>
</dbReference>
<feature type="DNA-binding region" description="H-T-H motif" evidence="4">
    <location>
        <begin position="29"/>
        <end position="48"/>
    </location>
</feature>
<dbReference type="EMBL" id="JAVDTI010000002">
    <property type="protein sequence ID" value="MDR6804647.1"/>
    <property type="molecule type" value="Genomic_DNA"/>
</dbReference>
<dbReference type="InterPro" id="IPR009057">
    <property type="entry name" value="Homeodomain-like_sf"/>
</dbReference>
<dbReference type="InterPro" id="IPR036271">
    <property type="entry name" value="Tet_transcr_reg_TetR-rel_C_sf"/>
</dbReference>